<gene>
    <name evidence="1" type="ORF">LAESUDRAFT_700451</name>
</gene>
<protein>
    <submittedName>
        <fullName evidence="1">Uncharacterized protein</fullName>
    </submittedName>
</protein>
<accession>A0A165E9Z2</accession>
<keyword evidence="2" id="KW-1185">Reference proteome</keyword>
<dbReference type="OrthoDB" id="3041043at2759"/>
<dbReference type="AlphaFoldDB" id="A0A165E9Z2"/>
<dbReference type="EMBL" id="KV427624">
    <property type="protein sequence ID" value="KZT06562.1"/>
    <property type="molecule type" value="Genomic_DNA"/>
</dbReference>
<dbReference type="STRING" id="1314785.A0A165E9Z2"/>
<proteinExistence type="predicted"/>
<evidence type="ECO:0000313" key="2">
    <source>
        <dbReference type="Proteomes" id="UP000076871"/>
    </source>
</evidence>
<organism evidence="1 2">
    <name type="scientific">Laetiporus sulphureus 93-53</name>
    <dbReference type="NCBI Taxonomy" id="1314785"/>
    <lineage>
        <taxon>Eukaryota</taxon>
        <taxon>Fungi</taxon>
        <taxon>Dikarya</taxon>
        <taxon>Basidiomycota</taxon>
        <taxon>Agaricomycotina</taxon>
        <taxon>Agaricomycetes</taxon>
        <taxon>Polyporales</taxon>
        <taxon>Laetiporus</taxon>
    </lineage>
</organism>
<evidence type="ECO:0000313" key="1">
    <source>
        <dbReference type="EMBL" id="KZT06562.1"/>
    </source>
</evidence>
<dbReference type="GeneID" id="63823443"/>
<dbReference type="Proteomes" id="UP000076871">
    <property type="component" value="Unassembled WGS sequence"/>
</dbReference>
<name>A0A165E9Z2_9APHY</name>
<dbReference type="RefSeq" id="XP_040764302.1">
    <property type="nucleotide sequence ID" value="XM_040906414.1"/>
</dbReference>
<dbReference type="InParanoid" id="A0A165E9Z2"/>
<sequence>MSEQSNTKYLNIFLDRIIPDNATCNTILSCCCPADIIALSRTCKGVRPKTMCFMTRAYDINHHLLRFFDEPTKFRSLQARTGTLISGSFALQFFDRTVYPESDLDLYVHLPRRKEVGHWLLAEGYSFAPNTKQDPDFDNAVDDERILVRDGIYTMRGVAAVFTFTKKVRDTETECKVQLVIGSNSPMEIILSFHSTCVMNVISYEKAYSLYPRATFKERRSLVCATDGPKQEPAIEKYSARGWQMLRKLSRKERRSTNCSFRGGSRWIADHDSWVIELDLAGVDLSPALSSASLPLVCDPVAVTNWTLQFSNYEPHGMEFTVVSTDKLYYE</sequence>
<reference evidence="1 2" key="1">
    <citation type="journal article" date="2016" name="Mol. Biol. Evol.">
        <title>Comparative Genomics of Early-Diverging Mushroom-Forming Fungi Provides Insights into the Origins of Lignocellulose Decay Capabilities.</title>
        <authorList>
            <person name="Nagy L.G."/>
            <person name="Riley R."/>
            <person name="Tritt A."/>
            <person name="Adam C."/>
            <person name="Daum C."/>
            <person name="Floudas D."/>
            <person name="Sun H."/>
            <person name="Yadav J.S."/>
            <person name="Pangilinan J."/>
            <person name="Larsson K.H."/>
            <person name="Matsuura K."/>
            <person name="Barry K."/>
            <person name="Labutti K."/>
            <person name="Kuo R."/>
            <person name="Ohm R.A."/>
            <person name="Bhattacharya S.S."/>
            <person name="Shirouzu T."/>
            <person name="Yoshinaga Y."/>
            <person name="Martin F.M."/>
            <person name="Grigoriev I.V."/>
            <person name="Hibbett D.S."/>
        </authorList>
    </citation>
    <scope>NUCLEOTIDE SEQUENCE [LARGE SCALE GENOMIC DNA]</scope>
    <source>
        <strain evidence="1 2">93-53</strain>
    </source>
</reference>